<evidence type="ECO:0000313" key="1">
    <source>
        <dbReference type="EMBL" id="KKN40336.1"/>
    </source>
</evidence>
<proteinExistence type="predicted"/>
<protein>
    <submittedName>
        <fullName evidence="1">Uncharacterized protein</fullName>
    </submittedName>
</protein>
<accession>A0A0F9STS1</accession>
<sequence length="112" mass="13250">MNEKQLETFEFELKTMLDSIHMTIEPFTDRVRKMIMLPYCAKKNYAFMSGMGTYFFIDESNEVIDENDEDAERELVLIFKMLDAEIVGRFTVGEYMNDVTLEDVKGYRDVKM</sequence>
<dbReference type="EMBL" id="LAZR01001711">
    <property type="protein sequence ID" value="KKN40336.1"/>
    <property type="molecule type" value="Genomic_DNA"/>
</dbReference>
<gene>
    <name evidence="1" type="ORF">LCGC14_0734400</name>
</gene>
<reference evidence="1" key="1">
    <citation type="journal article" date="2015" name="Nature">
        <title>Complex archaea that bridge the gap between prokaryotes and eukaryotes.</title>
        <authorList>
            <person name="Spang A."/>
            <person name="Saw J.H."/>
            <person name="Jorgensen S.L."/>
            <person name="Zaremba-Niedzwiedzka K."/>
            <person name="Martijn J."/>
            <person name="Lind A.E."/>
            <person name="van Eijk R."/>
            <person name="Schleper C."/>
            <person name="Guy L."/>
            <person name="Ettema T.J."/>
        </authorList>
    </citation>
    <scope>NUCLEOTIDE SEQUENCE</scope>
</reference>
<organism evidence="1">
    <name type="scientific">marine sediment metagenome</name>
    <dbReference type="NCBI Taxonomy" id="412755"/>
    <lineage>
        <taxon>unclassified sequences</taxon>
        <taxon>metagenomes</taxon>
        <taxon>ecological metagenomes</taxon>
    </lineage>
</organism>
<dbReference type="AlphaFoldDB" id="A0A0F9STS1"/>
<comment type="caution">
    <text evidence="1">The sequence shown here is derived from an EMBL/GenBank/DDBJ whole genome shotgun (WGS) entry which is preliminary data.</text>
</comment>
<name>A0A0F9STS1_9ZZZZ</name>